<evidence type="ECO:0000313" key="3">
    <source>
        <dbReference type="Proteomes" id="UP000006878"/>
    </source>
</evidence>
<dbReference type="Proteomes" id="UP000006878">
    <property type="component" value="Chromosome"/>
</dbReference>
<organism evidence="2 3">
    <name type="scientific">Glutamicibacter arilaitensis (strain DSM 16368 / CIP 108037 / IAM 15318 / JCM 13566 / NCIMB 14258 / Re117)</name>
    <name type="common">Arthrobacter arilaitensis</name>
    <dbReference type="NCBI Taxonomy" id="861360"/>
    <lineage>
        <taxon>Bacteria</taxon>
        <taxon>Bacillati</taxon>
        <taxon>Actinomycetota</taxon>
        <taxon>Actinomycetes</taxon>
        <taxon>Micrococcales</taxon>
        <taxon>Micrococcaceae</taxon>
        <taxon>Glutamicibacter</taxon>
    </lineage>
</organism>
<feature type="region of interest" description="Disordered" evidence="1">
    <location>
        <begin position="36"/>
        <end position="71"/>
    </location>
</feature>
<keyword evidence="3" id="KW-1185">Reference proteome</keyword>
<name>A0ABP1U309_GLUAR</name>
<accession>A0ABP1U309</accession>
<dbReference type="EMBL" id="FQ311875">
    <property type="protein sequence ID" value="CBT76172.1"/>
    <property type="molecule type" value="Genomic_DNA"/>
</dbReference>
<sequence length="93" mass="9813">MNLRKLLARCPNIAIALVPILVLAALIAALANSLAPAETAPIASEPSVPSSTELMDPTDPDAPELADIGYEKSQDGVRDVATFFFDLLDYEGS</sequence>
<evidence type="ECO:0000313" key="2">
    <source>
        <dbReference type="EMBL" id="CBT76172.1"/>
    </source>
</evidence>
<evidence type="ECO:0000256" key="1">
    <source>
        <dbReference type="SAM" id="MobiDB-lite"/>
    </source>
</evidence>
<reference evidence="3" key="2">
    <citation type="submission" date="2010-07" db="EMBL/GenBank/DDBJ databases">
        <title>Complete genome sequence of Arthrobacter arilaitensis (strain DSM 16368 / CIP 108037 / JCM 13566 / Re117).</title>
        <authorList>
            <person name="Genoscope."/>
        </authorList>
    </citation>
    <scope>NUCLEOTIDE SEQUENCE [LARGE SCALE GENOMIC DNA]</scope>
    <source>
        <strain evidence="3">DSM 16368 / CIP 108037 / IAM 15318 / JCM 13566 / Re117</strain>
    </source>
</reference>
<protein>
    <submittedName>
        <fullName evidence="2">Hypothetical secreted protein</fullName>
    </submittedName>
</protein>
<proteinExistence type="predicted"/>
<reference evidence="3" key="1">
    <citation type="journal article" date="2010" name="PLoS ONE">
        <title>The Arthrobacter arilaitensis Re117 genome sequence reveals its genetic adaptation to the surface of cheese.</title>
        <authorList>
            <person name="Monnet C."/>
            <person name="Loux V."/>
            <person name="Gibrat J.F."/>
            <person name="Spinnler E."/>
            <person name="Barbe V."/>
            <person name="Vacherie B."/>
            <person name="Gavory F."/>
            <person name="Gourbeyre E."/>
            <person name="Siguier P."/>
            <person name="Chandler M."/>
            <person name="Elleuch R."/>
            <person name="Irlinger F."/>
            <person name="Vallaeys T."/>
        </authorList>
    </citation>
    <scope>NUCLEOTIDE SEQUENCE</scope>
    <source>
        <strain evidence="3">DSM 16368 / CIP 108037 / IAM 15318 / JCM 13566 / Re117</strain>
    </source>
</reference>
<gene>
    <name evidence="2" type="ordered locus">AARI_19530</name>
</gene>